<evidence type="ECO:0000313" key="1">
    <source>
        <dbReference type="EMBL" id="KAJ8916343.1"/>
    </source>
</evidence>
<accession>A0AAV8VQ43</accession>
<dbReference type="AlphaFoldDB" id="A0AAV8VQ43"/>
<sequence length="70" mass="8101">MKIAHLITFSVTDKMICIRHQILTFYWYDDITAILWFNCSSIAFIKWDAAWPQSTVSPSSFLKSSVKIAL</sequence>
<evidence type="ECO:0000313" key="2">
    <source>
        <dbReference type="Proteomes" id="UP001159042"/>
    </source>
</evidence>
<dbReference type="EMBL" id="JANEYG010000043">
    <property type="protein sequence ID" value="KAJ8916343.1"/>
    <property type="molecule type" value="Genomic_DNA"/>
</dbReference>
<protein>
    <submittedName>
        <fullName evidence="1">Uncharacterized protein</fullName>
    </submittedName>
</protein>
<keyword evidence="2" id="KW-1185">Reference proteome</keyword>
<organism evidence="1 2">
    <name type="scientific">Exocentrus adspersus</name>
    <dbReference type="NCBI Taxonomy" id="1586481"/>
    <lineage>
        <taxon>Eukaryota</taxon>
        <taxon>Metazoa</taxon>
        <taxon>Ecdysozoa</taxon>
        <taxon>Arthropoda</taxon>
        <taxon>Hexapoda</taxon>
        <taxon>Insecta</taxon>
        <taxon>Pterygota</taxon>
        <taxon>Neoptera</taxon>
        <taxon>Endopterygota</taxon>
        <taxon>Coleoptera</taxon>
        <taxon>Polyphaga</taxon>
        <taxon>Cucujiformia</taxon>
        <taxon>Chrysomeloidea</taxon>
        <taxon>Cerambycidae</taxon>
        <taxon>Lamiinae</taxon>
        <taxon>Acanthocinini</taxon>
        <taxon>Exocentrus</taxon>
    </lineage>
</organism>
<reference evidence="1 2" key="1">
    <citation type="journal article" date="2023" name="Insect Mol. Biol.">
        <title>Genome sequencing provides insights into the evolution of gene families encoding plant cell wall-degrading enzymes in longhorned beetles.</title>
        <authorList>
            <person name="Shin N.R."/>
            <person name="Okamura Y."/>
            <person name="Kirsch R."/>
            <person name="Pauchet Y."/>
        </authorList>
    </citation>
    <scope>NUCLEOTIDE SEQUENCE [LARGE SCALE GENOMIC DNA]</scope>
    <source>
        <strain evidence="1">EAD_L_NR</strain>
    </source>
</reference>
<gene>
    <name evidence="1" type="ORF">NQ315_005038</name>
</gene>
<name>A0AAV8VQ43_9CUCU</name>
<dbReference type="Proteomes" id="UP001159042">
    <property type="component" value="Unassembled WGS sequence"/>
</dbReference>
<comment type="caution">
    <text evidence="1">The sequence shown here is derived from an EMBL/GenBank/DDBJ whole genome shotgun (WGS) entry which is preliminary data.</text>
</comment>
<proteinExistence type="predicted"/>